<evidence type="ECO:0000313" key="5">
    <source>
        <dbReference type="Proteomes" id="UP000182985"/>
    </source>
</evidence>
<keyword evidence="3" id="KW-0560">Oxidoreductase</keyword>
<reference evidence="4 5" key="1">
    <citation type="submission" date="2016-10" db="EMBL/GenBank/DDBJ databases">
        <title>The Draft Genome Sequence of the Potato Rhizosphere Bacteria Ochrobactrum sp. IPA7.2.</title>
        <authorList>
            <person name="Gogoleva N.E."/>
            <person name="Khlopko Y.A."/>
            <person name="Burygin G.L."/>
            <person name="Plotnikov A.O."/>
        </authorList>
    </citation>
    <scope>NUCLEOTIDE SEQUENCE [LARGE SCALE GENOMIC DNA]</scope>
    <source>
        <strain evidence="4 5">IPA7.2</strain>
    </source>
</reference>
<dbReference type="CDD" id="cd04730">
    <property type="entry name" value="NPD_like"/>
    <property type="match status" value="1"/>
</dbReference>
<dbReference type="PANTHER" id="PTHR32332:SF20">
    <property type="entry name" value="2-NITROPROPANE DIOXYGENASE-LIKE PROTEIN"/>
    <property type="match status" value="1"/>
</dbReference>
<dbReference type="RefSeq" id="WP_071631666.1">
    <property type="nucleotide sequence ID" value="NZ_MOEC01000008.1"/>
</dbReference>
<keyword evidence="2" id="KW-0288">FMN</keyword>
<dbReference type="OrthoDB" id="9778912at2"/>
<dbReference type="Pfam" id="PF03060">
    <property type="entry name" value="NMO"/>
    <property type="match status" value="2"/>
</dbReference>
<keyword evidence="5" id="KW-1185">Reference proteome</keyword>
<keyword evidence="4" id="KW-0223">Dioxygenase</keyword>
<dbReference type="EMBL" id="MOEC01000008">
    <property type="protein sequence ID" value="OIS93682.1"/>
    <property type="molecule type" value="Genomic_DNA"/>
</dbReference>
<dbReference type="SUPFAM" id="SSF51412">
    <property type="entry name" value="Inosine monophosphate dehydrogenase (IMPDH)"/>
    <property type="match status" value="1"/>
</dbReference>
<name>A0A1J6I464_9HYPH</name>
<dbReference type="PANTHER" id="PTHR32332">
    <property type="entry name" value="2-NITROPROPANE DIOXYGENASE"/>
    <property type="match status" value="1"/>
</dbReference>
<sequence length="330" mass="34399">MRIETTVTRLLNIDLPIIQAGMSWASSNSALPIAVSNAGGLGVLAAGPMFPHHLEEAIDEIKAGTNRPFAVNLPLYRQGADAIMDMLLEKRIPVLIASQGGPRKYIDRFSAAGTICLHVVSSELHAQKAVAAGVDGLIAVGGEAGGHPPPGLVSTLVLARAIAKAVPDFPLILSGGFADGYGLAAALSLGAGGAQFGSRFMMSREARLHPAYQEVLSKAGVDDTMVVGRGFGVIRIIRNQFAEDMAKAEADGLPEEIRKSIFDTSSLKAAAFDGNVERGKVEAGQSIGLVSTVLPAAQIVADIAQDYARALAGLTRPVVDHNLKEINHAG</sequence>
<dbReference type="InterPro" id="IPR013785">
    <property type="entry name" value="Aldolase_TIM"/>
</dbReference>
<dbReference type="Proteomes" id="UP000182985">
    <property type="component" value="Unassembled WGS sequence"/>
</dbReference>
<dbReference type="InterPro" id="IPR004136">
    <property type="entry name" value="NMO"/>
</dbReference>
<dbReference type="GO" id="GO:0051213">
    <property type="term" value="F:dioxygenase activity"/>
    <property type="evidence" value="ECO:0007669"/>
    <property type="project" value="UniProtKB-KW"/>
</dbReference>
<evidence type="ECO:0000313" key="4">
    <source>
        <dbReference type="EMBL" id="OIS93682.1"/>
    </source>
</evidence>
<accession>A0A1J6I464</accession>
<dbReference type="GO" id="GO:0018580">
    <property type="term" value="F:nitronate monooxygenase activity"/>
    <property type="evidence" value="ECO:0007669"/>
    <property type="project" value="InterPro"/>
</dbReference>
<protein>
    <submittedName>
        <fullName evidence="4">2-nitropropane dioxygenase</fullName>
    </submittedName>
</protein>
<evidence type="ECO:0000256" key="2">
    <source>
        <dbReference type="ARBA" id="ARBA00022643"/>
    </source>
</evidence>
<evidence type="ECO:0000256" key="3">
    <source>
        <dbReference type="ARBA" id="ARBA00023002"/>
    </source>
</evidence>
<evidence type="ECO:0000256" key="1">
    <source>
        <dbReference type="ARBA" id="ARBA00022630"/>
    </source>
</evidence>
<organism evidence="4 5">
    <name type="scientific">Brucella cytisi</name>
    <dbReference type="NCBI Taxonomy" id="407152"/>
    <lineage>
        <taxon>Bacteria</taxon>
        <taxon>Pseudomonadati</taxon>
        <taxon>Pseudomonadota</taxon>
        <taxon>Alphaproteobacteria</taxon>
        <taxon>Hyphomicrobiales</taxon>
        <taxon>Brucellaceae</taxon>
        <taxon>Brucella/Ochrobactrum group</taxon>
        <taxon>Brucella</taxon>
    </lineage>
</organism>
<keyword evidence="1" id="KW-0285">Flavoprotein</keyword>
<proteinExistence type="predicted"/>
<dbReference type="AlphaFoldDB" id="A0A1J6I464"/>
<gene>
    <name evidence="4" type="ORF">BLA27_10260</name>
</gene>
<comment type="caution">
    <text evidence="4">The sequence shown here is derived from an EMBL/GenBank/DDBJ whole genome shotgun (WGS) entry which is preliminary data.</text>
</comment>
<dbReference type="Gene3D" id="3.20.20.70">
    <property type="entry name" value="Aldolase class I"/>
    <property type="match status" value="1"/>
</dbReference>